<dbReference type="Proteomes" id="UP001186974">
    <property type="component" value="Unassembled WGS sequence"/>
</dbReference>
<sequence length="199" mass="22180">MSTNNPTDNFPPHSPTAVVTPHGRTRISAPAAHVFDLIIDLSTYPEWNPFVPRAELLANASSSEPSTSEAPSAKITQNCPFRIYPVMKVFGFSVPNTTDVRCTLLSRPSSTASQEKQIYAVEWVQTNMSDSMLKTLRRTEVEVLGEAECEYRSWEWMEGPMAYVIKGTMIGALQRGFEESALGLKREAEERYQKGRSGS</sequence>
<evidence type="ECO:0000313" key="2">
    <source>
        <dbReference type="Proteomes" id="UP001186974"/>
    </source>
</evidence>
<accession>A0ACC3DKU5</accession>
<reference evidence="1" key="1">
    <citation type="submission" date="2024-09" db="EMBL/GenBank/DDBJ databases">
        <title>Black Yeasts Isolated from many extreme environments.</title>
        <authorList>
            <person name="Coleine C."/>
            <person name="Stajich J.E."/>
            <person name="Selbmann L."/>
        </authorList>
    </citation>
    <scope>NUCLEOTIDE SEQUENCE</scope>
    <source>
        <strain evidence="1">CCFEE 5737</strain>
    </source>
</reference>
<name>A0ACC3DKU5_9PEZI</name>
<dbReference type="EMBL" id="JAWDJW010003100">
    <property type="protein sequence ID" value="KAK3077203.1"/>
    <property type="molecule type" value="Genomic_DNA"/>
</dbReference>
<comment type="caution">
    <text evidence="1">The sequence shown here is derived from an EMBL/GenBank/DDBJ whole genome shotgun (WGS) entry which is preliminary data.</text>
</comment>
<organism evidence="1 2">
    <name type="scientific">Coniosporium uncinatum</name>
    <dbReference type="NCBI Taxonomy" id="93489"/>
    <lineage>
        <taxon>Eukaryota</taxon>
        <taxon>Fungi</taxon>
        <taxon>Dikarya</taxon>
        <taxon>Ascomycota</taxon>
        <taxon>Pezizomycotina</taxon>
        <taxon>Dothideomycetes</taxon>
        <taxon>Dothideomycetes incertae sedis</taxon>
        <taxon>Coniosporium</taxon>
    </lineage>
</organism>
<proteinExistence type="predicted"/>
<protein>
    <submittedName>
        <fullName evidence="1">Uncharacterized protein</fullName>
    </submittedName>
</protein>
<keyword evidence="2" id="KW-1185">Reference proteome</keyword>
<evidence type="ECO:0000313" key="1">
    <source>
        <dbReference type="EMBL" id="KAK3077203.1"/>
    </source>
</evidence>
<gene>
    <name evidence="1" type="ORF">LTS18_010934</name>
</gene>